<dbReference type="InterPro" id="IPR045103">
    <property type="entry name" value="RNF5/RNF185-like"/>
</dbReference>
<comment type="pathway">
    <text evidence="3">Protein modification; protein ubiquitination.</text>
</comment>
<comment type="subcellular location">
    <subcellularLocation>
        <location evidence="2">Endomembrane system</location>
    </subcellularLocation>
</comment>
<evidence type="ECO:0000256" key="6">
    <source>
        <dbReference type="ARBA" id="ARBA00022723"/>
    </source>
</evidence>
<evidence type="ECO:0000256" key="7">
    <source>
        <dbReference type="ARBA" id="ARBA00022771"/>
    </source>
</evidence>
<evidence type="ECO:0000256" key="10">
    <source>
        <dbReference type="ARBA" id="ARBA00023136"/>
    </source>
</evidence>
<dbReference type="SMART" id="SM00184">
    <property type="entry name" value="RING"/>
    <property type="match status" value="1"/>
</dbReference>
<keyword evidence="8" id="KW-0833">Ubl conjugation pathway</keyword>
<sequence length="869" mass="89218">MSAAPSDPFEAATAPPAPPALARVAGGAAGHASTPAGEAGAAGHAHDAPADAAHARPPPVAKPAAEADRPPADAARGAGDAPGGPARDAAEAAGGDAGVQRTHGPSTSYSFTASTLRQRHVPLRETVLPRPSSGFSQSPGTGGGSASNGAPGPSGTKPAATASAAGADGDEGGLFECNICLDMASNPVVTLCGHLFCWPCIHKWLTSRLPASNTCPVCKAGLDKDKVIPIYVRGREAKDPRAETEVPSRPAGQRTEPTPSGGGWDFGGMFAPGGANFGNVQIGFGMFPFGLTLRMGGNGNAPHGRPAGGQQPQQQATAPAQQVQEFVSRMFLMLATLALVSIIIILPSDMTVTPTIYTAVIMDGAGQEPLGRWGQYWTTLHQGFPIRCFATSPAIKGDPKELPQMRWWTVSPSVGSALESAIQWLCTQASVEEAEGKDVGVPRMHLLFVGLSGRPQPGSGADAASTTSAAAAAAAATAAAGSPARGSHVYVTASGDVLDMRVALARCASSLRGPHVNAALGRTISMQIMTVGKAPAMRFSLALPRVEARWAREEVKRIETHATTYILEVFDSVFVSLKWLMPTHDEMIYMCPERSLLLKGAARRSSTMMYLLRAQPPAGDGPPELHQGPRVPLGPWNSSSVMTVGSEGPILLHMLEGKPDKADKRWIVAGPTHVLWHDSAAGPFLQAYVPARASAASQAASAGGSMMSVDGEVAAEGGAAGGGAARKRKRGEDDGGAAGEPQARGRGAARAAAAAASAAASAASAAAWAAAERFAAMRHREREELGEPDGGGGGEQRGRGGRALQRSYLVVAPAADAQQQARQPPQHVLRAQAAPGTFGSVWFGLQAAAAAAAPRPPRDFAGRMFGMNA</sequence>
<protein>
    <recommendedName>
        <fullName evidence="4">RING-type E3 ubiquitin transferase</fullName>
        <ecNumber evidence="4">2.3.2.27</ecNumber>
    </recommendedName>
</protein>
<keyword evidence="10" id="KW-0472">Membrane</keyword>
<dbReference type="Pfam" id="PF13923">
    <property type="entry name" value="zf-C3HC4_2"/>
    <property type="match status" value="1"/>
</dbReference>
<keyword evidence="9" id="KW-0862">Zinc</keyword>
<feature type="compositionally biased region" description="Low complexity" evidence="12">
    <location>
        <begin position="72"/>
        <end position="94"/>
    </location>
</feature>
<dbReference type="PROSITE" id="PS50089">
    <property type="entry name" value="ZF_RING_2"/>
    <property type="match status" value="1"/>
</dbReference>
<evidence type="ECO:0000313" key="15">
    <source>
        <dbReference type="Proteomes" id="UP001527925"/>
    </source>
</evidence>
<feature type="compositionally biased region" description="Low complexity" evidence="12">
    <location>
        <begin position="301"/>
        <end position="318"/>
    </location>
</feature>
<evidence type="ECO:0000256" key="12">
    <source>
        <dbReference type="SAM" id="MobiDB-lite"/>
    </source>
</evidence>
<evidence type="ECO:0000256" key="11">
    <source>
        <dbReference type="PROSITE-ProRule" id="PRU00175"/>
    </source>
</evidence>
<comment type="catalytic activity">
    <reaction evidence="1">
        <text>S-ubiquitinyl-[E2 ubiquitin-conjugating enzyme]-L-cysteine + [acceptor protein]-L-lysine = [E2 ubiquitin-conjugating enzyme]-L-cysteine + N(6)-ubiquitinyl-[acceptor protein]-L-lysine.</text>
        <dbReference type="EC" id="2.3.2.27"/>
    </reaction>
</comment>
<keyword evidence="15" id="KW-1185">Reference proteome</keyword>
<evidence type="ECO:0000256" key="3">
    <source>
        <dbReference type="ARBA" id="ARBA00004906"/>
    </source>
</evidence>
<proteinExistence type="predicted"/>
<gene>
    <name evidence="14" type="ORF">HK105_200785</name>
</gene>
<evidence type="ECO:0000256" key="8">
    <source>
        <dbReference type="ARBA" id="ARBA00022786"/>
    </source>
</evidence>
<evidence type="ECO:0000259" key="13">
    <source>
        <dbReference type="PROSITE" id="PS50089"/>
    </source>
</evidence>
<keyword evidence="7 11" id="KW-0863">Zinc-finger</keyword>
<evidence type="ECO:0000256" key="1">
    <source>
        <dbReference type="ARBA" id="ARBA00000900"/>
    </source>
</evidence>
<name>A0ABR4NK08_9FUNG</name>
<feature type="compositionally biased region" description="Low complexity" evidence="12">
    <location>
        <begin position="147"/>
        <end position="167"/>
    </location>
</feature>
<evidence type="ECO:0000256" key="2">
    <source>
        <dbReference type="ARBA" id="ARBA00004308"/>
    </source>
</evidence>
<feature type="region of interest" description="Disordered" evidence="12">
    <location>
        <begin position="237"/>
        <end position="261"/>
    </location>
</feature>
<feature type="compositionally biased region" description="Low complexity" evidence="12">
    <location>
        <begin position="20"/>
        <end position="43"/>
    </location>
</feature>
<evidence type="ECO:0000256" key="5">
    <source>
        <dbReference type="ARBA" id="ARBA00022679"/>
    </source>
</evidence>
<dbReference type="InterPro" id="IPR013083">
    <property type="entry name" value="Znf_RING/FYVE/PHD"/>
</dbReference>
<organism evidence="14 15">
    <name type="scientific">Polyrhizophydium stewartii</name>
    <dbReference type="NCBI Taxonomy" id="2732419"/>
    <lineage>
        <taxon>Eukaryota</taxon>
        <taxon>Fungi</taxon>
        <taxon>Fungi incertae sedis</taxon>
        <taxon>Chytridiomycota</taxon>
        <taxon>Chytridiomycota incertae sedis</taxon>
        <taxon>Chytridiomycetes</taxon>
        <taxon>Rhizophydiales</taxon>
        <taxon>Rhizophydiales incertae sedis</taxon>
        <taxon>Polyrhizophydium</taxon>
    </lineage>
</organism>
<dbReference type="SUPFAM" id="SSF57850">
    <property type="entry name" value="RING/U-box"/>
    <property type="match status" value="1"/>
</dbReference>
<dbReference type="Proteomes" id="UP001527925">
    <property type="component" value="Unassembled WGS sequence"/>
</dbReference>
<dbReference type="Gene3D" id="3.30.40.10">
    <property type="entry name" value="Zinc/RING finger domain, C3HC4 (zinc finger)"/>
    <property type="match status" value="1"/>
</dbReference>
<feature type="region of interest" description="Disordered" evidence="12">
    <location>
        <begin position="781"/>
        <end position="801"/>
    </location>
</feature>
<feature type="compositionally biased region" description="Basic and acidic residues" evidence="12">
    <location>
        <begin position="237"/>
        <end position="246"/>
    </location>
</feature>
<reference evidence="14 15" key="1">
    <citation type="submission" date="2023-09" db="EMBL/GenBank/DDBJ databases">
        <title>Pangenome analysis of Batrachochytrium dendrobatidis and related Chytrids.</title>
        <authorList>
            <person name="Yacoub M.N."/>
            <person name="Stajich J.E."/>
            <person name="James T.Y."/>
        </authorList>
    </citation>
    <scope>NUCLEOTIDE SEQUENCE [LARGE SCALE GENOMIC DNA]</scope>
    <source>
        <strain evidence="14 15">JEL0888</strain>
    </source>
</reference>
<evidence type="ECO:0000313" key="14">
    <source>
        <dbReference type="EMBL" id="KAL2919868.1"/>
    </source>
</evidence>
<dbReference type="EC" id="2.3.2.27" evidence="4"/>
<keyword evidence="6" id="KW-0479">Metal-binding</keyword>
<feature type="domain" description="RING-type" evidence="13">
    <location>
        <begin position="177"/>
        <end position="219"/>
    </location>
</feature>
<feature type="region of interest" description="Disordered" evidence="12">
    <location>
        <begin position="298"/>
        <end position="318"/>
    </location>
</feature>
<dbReference type="PANTHER" id="PTHR12313">
    <property type="entry name" value="E3 UBIQUITIN-PROTEIN LIGASE RNF5-RELATED"/>
    <property type="match status" value="1"/>
</dbReference>
<dbReference type="InterPro" id="IPR001841">
    <property type="entry name" value="Znf_RING"/>
</dbReference>
<evidence type="ECO:0000256" key="9">
    <source>
        <dbReference type="ARBA" id="ARBA00022833"/>
    </source>
</evidence>
<feature type="region of interest" description="Disordered" evidence="12">
    <location>
        <begin position="717"/>
        <end position="745"/>
    </location>
</feature>
<dbReference type="PROSITE" id="PS00518">
    <property type="entry name" value="ZF_RING_1"/>
    <property type="match status" value="1"/>
</dbReference>
<dbReference type="InterPro" id="IPR017907">
    <property type="entry name" value="Znf_RING_CS"/>
</dbReference>
<feature type="compositionally biased region" description="Polar residues" evidence="12">
    <location>
        <begin position="103"/>
        <end position="116"/>
    </location>
</feature>
<evidence type="ECO:0000256" key="4">
    <source>
        <dbReference type="ARBA" id="ARBA00012483"/>
    </source>
</evidence>
<feature type="region of interest" description="Disordered" evidence="12">
    <location>
        <begin position="1"/>
        <end position="167"/>
    </location>
</feature>
<comment type="caution">
    <text evidence="14">The sequence shown here is derived from an EMBL/GenBank/DDBJ whole genome shotgun (WGS) entry which is preliminary data.</text>
</comment>
<dbReference type="EMBL" id="JADGIZ020000002">
    <property type="protein sequence ID" value="KAL2919868.1"/>
    <property type="molecule type" value="Genomic_DNA"/>
</dbReference>
<accession>A0ABR4NK08</accession>
<keyword evidence="5" id="KW-0808">Transferase</keyword>